<evidence type="ECO:0000256" key="2">
    <source>
        <dbReference type="ARBA" id="ARBA00005351"/>
    </source>
</evidence>
<dbReference type="GO" id="GO:0071818">
    <property type="term" value="C:BAT3 complex"/>
    <property type="evidence" value="ECO:0007669"/>
    <property type="project" value="TreeGrafter"/>
</dbReference>
<keyword evidence="3" id="KW-0813">Transport</keyword>
<dbReference type="Pfam" id="PF04190">
    <property type="entry name" value="GET4"/>
    <property type="match status" value="1"/>
</dbReference>
<proteinExistence type="evidence at transcript level"/>
<accession>A0A2P2I207</accession>
<dbReference type="GO" id="GO:0045048">
    <property type="term" value="P:protein insertion into ER membrane"/>
    <property type="evidence" value="ECO:0007669"/>
    <property type="project" value="InterPro"/>
</dbReference>
<evidence type="ECO:0000256" key="5">
    <source>
        <dbReference type="SAM" id="MobiDB-lite"/>
    </source>
</evidence>
<dbReference type="PANTHER" id="PTHR12875">
    <property type="entry name" value="GOLGI TO ER TRAFFIC PROTEIN 4 HOMOLOG"/>
    <property type="match status" value="1"/>
</dbReference>
<dbReference type="FunFam" id="1.25.40.10:FF:000060">
    <property type="entry name" value="Golgi to ER traffic protein 4 homolog"/>
    <property type="match status" value="1"/>
</dbReference>
<feature type="compositionally biased region" description="Acidic residues" evidence="5">
    <location>
        <begin position="293"/>
        <end position="302"/>
    </location>
</feature>
<keyword evidence="4" id="KW-0963">Cytoplasm</keyword>
<name>A0A2P2I207_9CRUS</name>
<protein>
    <submittedName>
        <fullName evidence="6">Golgi to ER traffic protein 4 homolog</fullName>
    </submittedName>
</protein>
<evidence type="ECO:0000256" key="1">
    <source>
        <dbReference type="ARBA" id="ARBA00004514"/>
    </source>
</evidence>
<evidence type="ECO:0000313" key="7">
    <source>
        <dbReference type="EMBL" id="LAC23284.1"/>
    </source>
</evidence>
<reference evidence="7" key="1">
    <citation type="submission" date="2017-11" db="EMBL/GenBank/DDBJ databases">
        <title>The sensing device of the deep-sea amphipod.</title>
        <authorList>
            <person name="Kobayashi H."/>
            <person name="Nagahama T."/>
            <person name="Arai W."/>
            <person name="Sasagawa Y."/>
            <person name="Umeda M."/>
            <person name="Hayashi T."/>
            <person name="Nikaido I."/>
            <person name="Watanabe H."/>
            <person name="Oguri K."/>
            <person name="Kitazato H."/>
            <person name="Fujioka K."/>
            <person name="Kido Y."/>
            <person name="Takami H."/>
        </authorList>
    </citation>
    <scope>NUCLEOTIDE SEQUENCE</scope>
    <source>
        <tissue evidence="7">Whole body</tissue>
    </source>
</reference>
<dbReference type="EMBL" id="IACF01002383">
    <property type="protein sequence ID" value="LAB68039.1"/>
    <property type="molecule type" value="mRNA"/>
</dbReference>
<dbReference type="Gene3D" id="1.25.40.10">
    <property type="entry name" value="Tetratricopeptide repeat domain"/>
    <property type="match status" value="1"/>
</dbReference>
<feature type="region of interest" description="Disordered" evidence="5">
    <location>
        <begin position="293"/>
        <end position="323"/>
    </location>
</feature>
<evidence type="ECO:0000313" key="6">
    <source>
        <dbReference type="EMBL" id="LAB68039.1"/>
    </source>
</evidence>
<dbReference type="PANTHER" id="PTHR12875:SF0">
    <property type="entry name" value="GOLGI TO ER TRAFFIC PROTEIN 4 HOMOLOG"/>
    <property type="match status" value="1"/>
</dbReference>
<organism evidence="6">
    <name type="scientific">Hirondellea gigas</name>
    <dbReference type="NCBI Taxonomy" id="1518452"/>
    <lineage>
        <taxon>Eukaryota</taxon>
        <taxon>Metazoa</taxon>
        <taxon>Ecdysozoa</taxon>
        <taxon>Arthropoda</taxon>
        <taxon>Crustacea</taxon>
        <taxon>Multicrustacea</taxon>
        <taxon>Malacostraca</taxon>
        <taxon>Eumalacostraca</taxon>
        <taxon>Peracarida</taxon>
        <taxon>Amphipoda</taxon>
        <taxon>Amphilochidea</taxon>
        <taxon>Lysianassida</taxon>
        <taxon>Lysianassidira</taxon>
        <taxon>Lysianassoidea</taxon>
        <taxon>Lysianassidae</taxon>
        <taxon>Hirondellea</taxon>
    </lineage>
</organism>
<comment type="subcellular location">
    <subcellularLocation>
        <location evidence="1">Cytoplasm</location>
        <location evidence="1">Cytosol</location>
    </subcellularLocation>
</comment>
<reference evidence="6" key="2">
    <citation type="journal article" date="2018" name="Biosci. Biotechnol. Biochem.">
        <title>Polysaccharide hydrolase of the hadal zone amphipods Hirondellea gigas.</title>
        <authorList>
            <person name="Kobayashi H."/>
            <person name="Nagahama T."/>
            <person name="Arai W."/>
            <person name="Sasagawa Y."/>
            <person name="Umeda M."/>
            <person name="Hayashi T."/>
            <person name="Nikaido I."/>
            <person name="Watanabe H."/>
            <person name="Oguri K."/>
            <person name="Kitazato H."/>
            <person name="Fujioka K."/>
            <person name="Kido Y."/>
            <person name="Takami H."/>
        </authorList>
    </citation>
    <scope>NUCLEOTIDE SEQUENCE</scope>
    <source>
        <tissue evidence="6">Whole body</tissue>
    </source>
</reference>
<sequence>MAQFRGVSRVLAKLKKSVEEGKYYEAHQMYRTLYFRYLTQEKYKELLDMLFEGSILLLNHSQQTSGVDLALLMLDVLEKSHAQPTEHNINRIIELFRLLCCPERQQYLFRAVKWSTTADCKLGHPTLHQQLAQVLWKEKQYALARYHYLRSDDSSGCATLLIELHLLKGYPSEVDLFLAQAVLQYLCLQKKVQASKLFEAYTASHPDITGTPPGPPYLLPLLNFLWFLLLAVEKGKVAEFTVLCEQYQPSLQRDPCYRQYLDRIGQLFFALPPPPEHHGSLFGNLLRGLLEGLDDDSDDEDNNASSSRSAGQLAQPLAHEDLD</sequence>
<evidence type="ECO:0000256" key="3">
    <source>
        <dbReference type="ARBA" id="ARBA00022448"/>
    </source>
</evidence>
<comment type="similarity">
    <text evidence="2">Belongs to the GET4 family.</text>
</comment>
<dbReference type="InterPro" id="IPR011990">
    <property type="entry name" value="TPR-like_helical_dom_sf"/>
</dbReference>
<evidence type="ECO:0000256" key="4">
    <source>
        <dbReference type="ARBA" id="ARBA00022490"/>
    </source>
</evidence>
<dbReference type="EMBL" id="IACT01004075">
    <property type="protein sequence ID" value="LAC23284.1"/>
    <property type="molecule type" value="mRNA"/>
</dbReference>
<dbReference type="InterPro" id="IPR007317">
    <property type="entry name" value="GET4"/>
</dbReference>
<dbReference type="AlphaFoldDB" id="A0A2P2I207"/>